<protein>
    <recommendedName>
        <fullName evidence="3">SAM domain-containing protein</fullName>
    </recommendedName>
</protein>
<keyword evidence="2" id="KW-1185">Reference proteome</keyword>
<gene>
    <name evidence="1" type="ORF">RFI_17217</name>
</gene>
<feature type="non-terminal residue" evidence="1">
    <location>
        <position position="1"/>
    </location>
</feature>
<evidence type="ECO:0008006" key="3">
    <source>
        <dbReference type="Google" id="ProtNLM"/>
    </source>
</evidence>
<dbReference type="InterPro" id="IPR013761">
    <property type="entry name" value="SAM/pointed_sf"/>
</dbReference>
<comment type="caution">
    <text evidence="1">The sequence shown here is derived from an EMBL/GenBank/DDBJ whole genome shotgun (WGS) entry which is preliminary data.</text>
</comment>
<evidence type="ECO:0000313" key="2">
    <source>
        <dbReference type="Proteomes" id="UP000023152"/>
    </source>
</evidence>
<reference evidence="1 2" key="1">
    <citation type="journal article" date="2013" name="Curr. Biol.">
        <title>The Genome of the Foraminiferan Reticulomyxa filosa.</title>
        <authorList>
            <person name="Glockner G."/>
            <person name="Hulsmann N."/>
            <person name="Schleicher M."/>
            <person name="Noegel A.A."/>
            <person name="Eichinger L."/>
            <person name="Gallinger C."/>
            <person name="Pawlowski J."/>
            <person name="Sierra R."/>
            <person name="Euteneuer U."/>
            <person name="Pillet L."/>
            <person name="Moustafa A."/>
            <person name="Platzer M."/>
            <person name="Groth M."/>
            <person name="Szafranski K."/>
            <person name="Schliwa M."/>
        </authorList>
    </citation>
    <scope>NUCLEOTIDE SEQUENCE [LARGE SCALE GENOMIC DNA]</scope>
</reference>
<sequence length="176" mass="20553">HTRKKSNLIQQPQAVEEIDPFELDEETRAMQAAMTTLLKQETTIISKEQTLLDELKTHEDNDPNFLYVCLLLGKQEGANRWNMWEVASKLRIEGLEEYCLPFLQSSIDGAVFLYDLNDQALSTEMGVKKVHLGKIHRIVDELRQKCRKEWDQVVIEMARDIPRSVQFYIHLLLQLL</sequence>
<dbReference type="EMBL" id="ASPP01013054">
    <property type="protein sequence ID" value="ETO20001.1"/>
    <property type="molecule type" value="Genomic_DNA"/>
</dbReference>
<name>X6N1R6_RETFI</name>
<accession>X6N1R6</accession>
<dbReference type="Proteomes" id="UP000023152">
    <property type="component" value="Unassembled WGS sequence"/>
</dbReference>
<organism evidence="1 2">
    <name type="scientific">Reticulomyxa filosa</name>
    <dbReference type="NCBI Taxonomy" id="46433"/>
    <lineage>
        <taxon>Eukaryota</taxon>
        <taxon>Sar</taxon>
        <taxon>Rhizaria</taxon>
        <taxon>Retaria</taxon>
        <taxon>Foraminifera</taxon>
        <taxon>Monothalamids</taxon>
        <taxon>Reticulomyxidae</taxon>
        <taxon>Reticulomyxa</taxon>
    </lineage>
</organism>
<dbReference type="AlphaFoldDB" id="X6N1R6"/>
<dbReference type="SUPFAM" id="SSF47769">
    <property type="entry name" value="SAM/Pointed domain"/>
    <property type="match status" value="1"/>
</dbReference>
<dbReference type="OrthoDB" id="5855668at2759"/>
<proteinExistence type="predicted"/>
<evidence type="ECO:0000313" key="1">
    <source>
        <dbReference type="EMBL" id="ETO20001.1"/>
    </source>
</evidence>
<dbReference type="Gene3D" id="1.10.150.50">
    <property type="entry name" value="Transcription Factor, Ets-1"/>
    <property type="match status" value="1"/>
</dbReference>